<evidence type="ECO:0008006" key="4">
    <source>
        <dbReference type="Google" id="ProtNLM"/>
    </source>
</evidence>
<reference evidence="2 3" key="1">
    <citation type="submission" date="2018-11" db="EMBL/GenBank/DDBJ databases">
        <title>Genomes From Bacteria Associated with the Canine Oral Cavity: a Test Case for Automated Genome-Based Taxonomic Assignment.</title>
        <authorList>
            <person name="Coil D.A."/>
            <person name="Jospin G."/>
            <person name="Darling A.E."/>
            <person name="Wallis C."/>
            <person name="Davis I.J."/>
            <person name="Harris S."/>
            <person name="Eisen J.A."/>
            <person name="Holcombe L.J."/>
            <person name="O'Flynn C."/>
        </authorList>
    </citation>
    <scope>NUCLEOTIDE SEQUENCE [LARGE SCALE GENOMIC DNA]</scope>
    <source>
        <strain evidence="2 3">OH1047_COT-310</strain>
    </source>
</reference>
<dbReference type="EMBL" id="RQYF01000101">
    <property type="protein sequence ID" value="RRD87620.1"/>
    <property type="molecule type" value="Genomic_DNA"/>
</dbReference>
<evidence type="ECO:0000313" key="3">
    <source>
        <dbReference type="Proteomes" id="UP000279562"/>
    </source>
</evidence>
<dbReference type="RefSeq" id="WP_125240076.1">
    <property type="nucleotide sequence ID" value="NZ_RQYF01000101.1"/>
</dbReference>
<proteinExistence type="predicted"/>
<accession>A0A3P1ZZS1</accession>
<gene>
    <name evidence="2" type="ORF">EII33_13060</name>
</gene>
<sequence>MKKATTLFFTLLISSVLFAQNHDQDFKSALKRNELKINLPLAIFGSFPEISYERILNSDISVGAALGVRFADDYDLKFAFTPHFRWFFGGSNQSMRKVAAGFFIEANGSVFTKSKFGAGMGLAIGWKLITKNNWAGEIFLGGGRDFINDSGGYPRVGILIGRRF</sequence>
<keyword evidence="1" id="KW-0732">Signal</keyword>
<dbReference type="AlphaFoldDB" id="A0A3P1ZZS1"/>
<evidence type="ECO:0000256" key="1">
    <source>
        <dbReference type="SAM" id="SignalP"/>
    </source>
</evidence>
<evidence type="ECO:0000313" key="2">
    <source>
        <dbReference type="EMBL" id="RRD87620.1"/>
    </source>
</evidence>
<dbReference type="Proteomes" id="UP000279562">
    <property type="component" value="Unassembled WGS sequence"/>
</dbReference>
<name>A0A3P1ZZS1_9BACE</name>
<organism evidence="2 3">
    <name type="scientific">Prevotella heparinolytica</name>
    <dbReference type="NCBI Taxonomy" id="28113"/>
    <lineage>
        <taxon>Bacteria</taxon>
        <taxon>Pseudomonadati</taxon>
        <taxon>Bacteroidota</taxon>
        <taxon>Bacteroidia</taxon>
        <taxon>Bacteroidales</taxon>
        <taxon>Bacteroidaceae</taxon>
        <taxon>Bacteroides</taxon>
    </lineage>
</organism>
<keyword evidence="3" id="KW-1185">Reference proteome</keyword>
<comment type="caution">
    <text evidence="2">The sequence shown here is derived from an EMBL/GenBank/DDBJ whole genome shotgun (WGS) entry which is preliminary data.</text>
</comment>
<feature type="signal peptide" evidence="1">
    <location>
        <begin position="1"/>
        <end position="19"/>
    </location>
</feature>
<protein>
    <recommendedName>
        <fullName evidence="4">DUF3575 domain-containing protein</fullName>
    </recommendedName>
</protein>
<feature type="chain" id="PRO_5018246996" description="DUF3575 domain-containing protein" evidence="1">
    <location>
        <begin position="20"/>
        <end position="164"/>
    </location>
</feature>